<gene>
    <name evidence="1" type="ordered locus">RSPO_c00241</name>
</gene>
<proteinExistence type="predicted"/>
<protein>
    <submittedName>
        <fullName evidence="1">Conserved hypothethical protein</fullName>
    </submittedName>
</protein>
<accession>F6G6K0</accession>
<organism evidence="1 2">
    <name type="scientific">Ralstonia solanacearum (strain Po82)</name>
    <dbReference type="NCBI Taxonomy" id="1031711"/>
    <lineage>
        <taxon>Bacteria</taxon>
        <taxon>Pseudomonadati</taxon>
        <taxon>Pseudomonadota</taxon>
        <taxon>Betaproteobacteria</taxon>
        <taxon>Burkholderiales</taxon>
        <taxon>Burkholderiaceae</taxon>
        <taxon>Ralstonia</taxon>
        <taxon>Ralstonia solanacearum species complex</taxon>
    </lineage>
</organism>
<evidence type="ECO:0000313" key="2">
    <source>
        <dbReference type="Proteomes" id="UP000007953"/>
    </source>
</evidence>
<dbReference type="KEGG" id="rsn:RSPO_c00241"/>
<name>F6G6K0_RALS8</name>
<sequence length="130" mass="14490">MVVVIDDANPKDNTMSTTIKRTPRTLVIGNAVIQAEKLEQRLPFARKPADLGEVRSEEYAEVYVTETKHLTPAEFDEFASGLLVSRDWLRGKGGGMLDRYLCVEVTAPGRPTLYVNPEGSDYARYVARAD</sequence>
<dbReference type="HOGENOM" id="CLU_1853581_0_0_4"/>
<dbReference type="PATRIC" id="fig|1031711.3.peg.237"/>
<dbReference type="eggNOG" id="ENOG50324F0">
    <property type="taxonomic scope" value="Bacteria"/>
</dbReference>
<dbReference type="EMBL" id="CP002819">
    <property type="protein sequence ID" value="AEG67545.1"/>
    <property type="molecule type" value="Genomic_DNA"/>
</dbReference>
<dbReference type="AlphaFoldDB" id="F6G6K0"/>
<dbReference type="Proteomes" id="UP000007953">
    <property type="component" value="Chromosome"/>
</dbReference>
<reference evidence="1 2" key="1">
    <citation type="journal article" date="2011" name="J. Bacteriol.">
        <title>Complete genome sequence of the plant pathogen Ralstonia solanacearum strain Po82.</title>
        <authorList>
            <person name="Xu J."/>
            <person name="Zheng H.J."/>
            <person name="Liu L."/>
            <person name="Pan Z.C."/>
            <person name="Prior P."/>
            <person name="Tang B."/>
            <person name="Xu J.S."/>
            <person name="Zhang H."/>
            <person name="Tian Q."/>
            <person name="Zhang L.Q."/>
            <person name="Feng J."/>
        </authorList>
    </citation>
    <scope>NUCLEOTIDE SEQUENCE [LARGE SCALE GENOMIC DNA]</scope>
    <source>
        <strain evidence="1 2">Po82</strain>
    </source>
</reference>
<evidence type="ECO:0000313" key="1">
    <source>
        <dbReference type="EMBL" id="AEG67545.1"/>
    </source>
</evidence>